<dbReference type="GO" id="GO:0004556">
    <property type="term" value="F:alpha-amylase activity"/>
    <property type="evidence" value="ECO:0007669"/>
    <property type="project" value="TreeGrafter"/>
</dbReference>
<proteinExistence type="inferred from homology"/>
<dbReference type="EC" id="3.2.1.10" evidence="5"/>
<reference evidence="5" key="2">
    <citation type="submission" date="2019-11" db="EMBL/GenBank/DDBJ databases">
        <authorList>
            <person name="Feng L."/>
        </authorList>
    </citation>
    <scope>NUCLEOTIDE SEQUENCE</scope>
    <source>
        <strain evidence="5">BdentiumLFYP24</strain>
    </source>
</reference>
<dbReference type="GO" id="GO:0004574">
    <property type="term" value="F:oligo-1,6-glucosidase activity"/>
    <property type="evidence" value="ECO:0007669"/>
    <property type="project" value="UniProtKB-EC"/>
</dbReference>
<dbReference type="SUPFAM" id="SSF51445">
    <property type="entry name" value="(Trans)glycosidases"/>
    <property type="match status" value="1"/>
</dbReference>
<evidence type="ECO:0000313" key="5">
    <source>
        <dbReference type="EMBL" id="VYT09470.1"/>
    </source>
</evidence>
<dbReference type="EMBL" id="CACRSP010000006">
    <property type="protein sequence ID" value="VYT09470.1"/>
    <property type="molecule type" value="Genomic_DNA"/>
</dbReference>
<dbReference type="InterPro" id="IPR045857">
    <property type="entry name" value="O16G_dom_2"/>
</dbReference>
<comment type="similarity">
    <text evidence="1">Belongs to the glycosyl hydrolase 13 family.</text>
</comment>
<keyword evidence="2" id="KW-0325">Glycoprotein</keyword>
<dbReference type="Proteomes" id="UP000429211">
    <property type="component" value="Unassembled WGS sequence"/>
</dbReference>
<dbReference type="RefSeq" id="WP_129879942.1">
    <property type="nucleotide sequence ID" value="NZ_CACRSP010000006.1"/>
</dbReference>
<dbReference type="Gene3D" id="3.90.400.10">
    <property type="entry name" value="Oligo-1,6-glucosidase, Domain 2"/>
    <property type="match status" value="1"/>
</dbReference>
<reference evidence="4 6" key="1">
    <citation type="journal article" date="2019" name="Nat. Med.">
        <title>A library of human gut bacterial isolates paired with longitudinal multiomics data enables mechanistic microbiome research.</title>
        <authorList>
            <person name="Poyet M."/>
            <person name="Groussin M."/>
            <person name="Gibbons S.M."/>
            <person name="Avila-Pacheco J."/>
            <person name="Jiang X."/>
            <person name="Kearney S.M."/>
            <person name="Perrotta A.R."/>
            <person name="Berdy B."/>
            <person name="Zhao S."/>
            <person name="Lieberman T.D."/>
            <person name="Swanson P.K."/>
            <person name="Smith M."/>
            <person name="Roesemann S."/>
            <person name="Alexander J.E."/>
            <person name="Rich S.A."/>
            <person name="Livny J."/>
            <person name="Vlamakis H."/>
            <person name="Clish C."/>
            <person name="Bullock K."/>
            <person name="Deik A."/>
            <person name="Scott J."/>
            <person name="Pierce K.A."/>
            <person name="Xavier R.J."/>
            <person name="Alm E.J."/>
        </authorList>
    </citation>
    <scope>NUCLEOTIDE SEQUENCE [LARGE SCALE GENOMIC DNA]</scope>
    <source>
        <strain evidence="4 6">BIOML-A2</strain>
    </source>
</reference>
<keyword evidence="5" id="KW-0326">Glycosidase</keyword>
<evidence type="ECO:0000313" key="4">
    <source>
        <dbReference type="EMBL" id="KAB7461534.1"/>
    </source>
</evidence>
<dbReference type="PANTHER" id="PTHR10357">
    <property type="entry name" value="ALPHA-AMYLASE FAMILY MEMBER"/>
    <property type="match status" value="1"/>
</dbReference>
<name>A0A6N2TUD5_9BIFI</name>
<evidence type="ECO:0000313" key="6">
    <source>
        <dbReference type="Proteomes" id="UP000429211"/>
    </source>
</evidence>
<evidence type="ECO:0000259" key="3">
    <source>
        <dbReference type="SMART" id="SM00642"/>
    </source>
</evidence>
<dbReference type="GO" id="GO:0009313">
    <property type="term" value="P:oligosaccharide catabolic process"/>
    <property type="evidence" value="ECO:0007669"/>
    <property type="project" value="TreeGrafter"/>
</dbReference>
<dbReference type="Gene3D" id="3.20.20.80">
    <property type="entry name" value="Glycosidases"/>
    <property type="match status" value="1"/>
</dbReference>
<dbReference type="EMBL" id="WDPD01000004">
    <property type="protein sequence ID" value="KAB7461534.1"/>
    <property type="molecule type" value="Genomic_DNA"/>
</dbReference>
<gene>
    <name evidence="5" type="primary">malL_4</name>
    <name evidence="5" type="ORF">BDLFYP24_02170</name>
    <name evidence="4" type="ORF">GBB04_05575</name>
</gene>
<feature type="domain" description="Glycosyl hydrolase family 13 catalytic" evidence="3">
    <location>
        <begin position="18"/>
        <end position="433"/>
    </location>
</feature>
<evidence type="ECO:0000256" key="2">
    <source>
        <dbReference type="ARBA" id="ARBA00023180"/>
    </source>
</evidence>
<dbReference type="AlphaFoldDB" id="A0A6N2TUD5"/>
<dbReference type="InterPro" id="IPR006047">
    <property type="entry name" value="GH13_cat_dom"/>
</dbReference>
<evidence type="ECO:0000256" key="1">
    <source>
        <dbReference type="ARBA" id="ARBA00008061"/>
    </source>
</evidence>
<dbReference type="FunFam" id="3.90.400.10:FF:000001">
    <property type="entry name" value="Maltase A3, isoform A"/>
    <property type="match status" value="1"/>
</dbReference>
<dbReference type="Pfam" id="PF00128">
    <property type="entry name" value="Alpha-amylase"/>
    <property type="match status" value="1"/>
</dbReference>
<dbReference type="InterPro" id="IPR017853">
    <property type="entry name" value="GH"/>
</dbReference>
<dbReference type="PANTHER" id="PTHR10357:SF179">
    <property type="entry name" value="NEUTRAL AND BASIC AMINO ACID TRANSPORT PROTEIN RBAT"/>
    <property type="match status" value="1"/>
</dbReference>
<protein>
    <submittedName>
        <fullName evidence="4">Glycoside hydrolase family 13 protein</fullName>
    </submittedName>
    <submittedName>
        <fullName evidence="5">Oligo-1,6-glucosidase</fullName>
        <ecNumber evidence="5">3.2.1.10</ecNumber>
    </submittedName>
</protein>
<keyword evidence="5" id="KW-0378">Hydrolase</keyword>
<dbReference type="SMART" id="SM00642">
    <property type="entry name" value="Aamy"/>
    <property type="match status" value="1"/>
</dbReference>
<dbReference type="CDD" id="cd11332">
    <property type="entry name" value="AmyAc_OligoGlu_TS"/>
    <property type="match status" value="1"/>
</dbReference>
<accession>A0A6N2TUD5</accession>
<organism evidence="5">
    <name type="scientific">Bifidobacterium dentium</name>
    <dbReference type="NCBI Taxonomy" id="1689"/>
    <lineage>
        <taxon>Bacteria</taxon>
        <taxon>Bacillati</taxon>
        <taxon>Actinomycetota</taxon>
        <taxon>Actinomycetes</taxon>
        <taxon>Bifidobacteriales</taxon>
        <taxon>Bifidobacteriaceae</taxon>
        <taxon>Bifidobacterium</taxon>
    </lineage>
</organism>
<sequence>MTANNERADWWKQAVVYQVYPRSFKDSDGDGLGDIAGVSEKMDYLRALGVDAVWLSPFYPSELADGGYDVIDYRDVDPRLGTMDDFDEMTLRAHEAGIKVIVDIVPNHTANKHRMFLEALAAGRGSKERDRYIFREGRGENGELPPNDWISLFGGPAWERVEDGQWYLHIFTKEQPDLNWKNPEVHEEFKKTLRFWSDHGTDGFRIDVAHGLAKDLECMPLEEMGKRYPIHESLCHDGTNPIWDRFEVHDIYREWREVFNEYDPPRFAVGEAWCVPEHQHLYASPEELGQVFNFEFAEANWNAAEMRTAIEEGLDSATHSGGSTTTWVMSNHDVPRHASRYALPQIKTPSHHQVAKDWLLRDGTSYIEDRELGTKRSRAAIMMETGLPGSVYVYQGEELGLFEVADIPWDRLEDPTPYFTTQRYYEKGRDGCRVPMPWIAADKPTPASWNESFGDGASFGFSPVTKVDGTQSESPHLPQPLWYGNFTADSEAQDPDSMLSLYRAALAARQDILTATADTSCTLIDAGDEIIAYTRPAADGRTFASYTNFGKTPASLPNGEIILASGDVSNGQLPQDTTIWMLL</sequence>